<keyword evidence="5" id="KW-0808">Transferase</keyword>
<evidence type="ECO:0000256" key="7">
    <source>
        <dbReference type="ARBA" id="ARBA00022824"/>
    </source>
</evidence>
<dbReference type="RefSeq" id="WP_392818852.1">
    <property type="nucleotide sequence ID" value="NZ_JBICYV010000009.1"/>
</dbReference>
<evidence type="ECO:0000256" key="5">
    <source>
        <dbReference type="ARBA" id="ARBA00022679"/>
    </source>
</evidence>
<keyword evidence="9 10" id="KW-0472">Membrane</keyword>
<comment type="subcellular location">
    <subcellularLocation>
        <location evidence="1">Endoplasmic reticulum membrane</location>
        <topology evidence="1">Multi-pass membrane protein</topology>
    </subcellularLocation>
</comment>
<keyword evidence="7" id="KW-0256">Endoplasmic reticulum</keyword>
<keyword evidence="4" id="KW-0328">Glycosyltransferase</keyword>
<gene>
    <name evidence="11" type="ORF">ACGFZB_19970</name>
</gene>
<sequence length="397" mass="42545">MRHRLSRSAAHRFQEALPKERVRLSGPRTLRVAGPALMVYGAATLLHLAVLAVMIPPGGPGLRDRLLAWDGRLYTEIAAHGYPTGFTEPLPGRPAGNNLAFFPLFPLLVRAVHTVTRLDHGTAAIITANLAFAAALVVVDRLMTRLYGRRTALVTVLLLAAVQPMSLVFVMAYSESLFLALSAGTLLAVRRGAWLSAGALAMLAGLTRPAGAATVAALAVAAALFLARTRRLAPRPLAAVALACTGTPGYLWWVARRVGRPDAWFAIQRAGWDTRWDGGRSFLRFLTQTLTSGDGWVAVSTAVLLLAVIDATLVTCHRSTWPPLLVYGLAILVLALGQSSFYHSKLRLVLPAMLFLIPAARALARARTSTAVLALGGGALFGCWYGAYMLTVWPYAI</sequence>
<keyword evidence="8 10" id="KW-1133">Transmembrane helix</keyword>
<feature type="transmembrane region" description="Helical" evidence="10">
    <location>
        <begin position="324"/>
        <end position="342"/>
    </location>
</feature>
<accession>A0ABW7B9G0</accession>
<evidence type="ECO:0000313" key="12">
    <source>
        <dbReference type="Proteomes" id="UP001604267"/>
    </source>
</evidence>
<proteinExistence type="predicted"/>
<feature type="transmembrane region" description="Helical" evidence="10">
    <location>
        <begin position="193"/>
        <end position="225"/>
    </location>
</feature>
<evidence type="ECO:0000256" key="4">
    <source>
        <dbReference type="ARBA" id="ARBA00022676"/>
    </source>
</evidence>
<reference evidence="11 12" key="1">
    <citation type="submission" date="2024-10" db="EMBL/GenBank/DDBJ databases">
        <title>The Natural Products Discovery Center: Release of the First 8490 Sequenced Strains for Exploring Actinobacteria Biosynthetic Diversity.</title>
        <authorList>
            <person name="Kalkreuter E."/>
            <person name="Kautsar S.A."/>
            <person name="Yang D."/>
            <person name="Bader C.D."/>
            <person name="Teijaro C.N."/>
            <person name="Fluegel L."/>
            <person name="Davis C.M."/>
            <person name="Simpson J.R."/>
            <person name="Lauterbach L."/>
            <person name="Steele A.D."/>
            <person name="Gui C."/>
            <person name="Meng S."/>
            <person name="Li G."/>
            <person name="Viehrig K."/>
            <person name="Ye F."/>
            <person name="Su P."/>
            <person name="Kiefer A.F."/>
            <person name="Nichols A."/>
            <person name="Cepeda A.J."/>
            <person name="Yan W."/>
            <person name="Fan B."/>
            <person name="Jiang Y."/>
            <person name="Adhikari A."/>
            <person name="Zheng C.-J."/>
            <person name="Schuster L."/>
            <person name="Cowan T.M."/>
            <person name="Smanski M.J."/>
            <person name="Chevrette M.G."/>
            <person name="De Carvalho L.P.S."/>
            <person name="Shen B."/>
        </authorList>
    </citation>
    <scope>NUCLEOTIDE SEQUENCE [LARGE SCALE GENOMIC DNA]</scope>
    <source>
        <strain evidence="11 12">NPDC048320</strain>
    </source>
</reference>
<evidence type="ECO:0000256" key="9">
    <source>
        <dbReference type="ARBA" id="ARBA00023136"/>
    </source>
</evidence>
<feature type="transmembrane region" description="Helical" evidence="10">
    <location>
        <begin position="348"/>
        <end position="364"/>
    </location>
</feature>
<feature type="transmembrane region" description="Helical" evidence="10">
    <location>
        <begin position="237"/>
        <end position="255"/>
    </location>
</feature>
<organism evidence="11 12">
    <name type="scientific">Streptomyces cinerochromogenes</name>
    <dbReference type="NCBI Taxonomy" id="66422"/>
    <lineage>
        <taxon>Bacteria</taxon>
        <taxon>Bacillati</taxon>
        <taxon>Actinomycetota</taxon>
        <taxon>Actinomycetes</taxon>
        <taxon>Kitasatosporales</taxon>
        <taxon>Streptomycetaceae</taxon>
        <taxon>Streptomyces</taxon>
    </lineage>
</organism>
<evidence type="ECO:0000256" key="8">
    <source>
        <dbReference type="ARBA" id="ARBA00022989"/>
    </source>
</evidence>
<evidence type="ECO:0000313" key="11">
    <source>
        <dbReference type="EMBL" id="MFG3012698.1"/>
    </source>
</evidence>
<evidence type="ECO:0000256" key="6">
    <source>
        <dbReference type="ARBA" id="ARBA00022692"/>
    </source>
</evidence>
<feature type="transmembrane region" description="Helical" evidence="10">
    <location>
        <begin position="295"/>
        <end position="317"/>
    </location>
</feature>
<feature type="transmembrane region" description="Helical" evidence="10">
    <location>
        <begin position="151"/>
        <end position="173"/>
    </location>
</feature>
<keyword evidence="3" id="KW-0337">GPI-anchor biosynthesis</keyword>
<comment type="pathway">
    <text evidence="2">Glycolipid biosynthesis; glycosylphosphatidylinositol-anchor biosynthesis.</text>
</comment>
<dbReference type="EMBL" id="JBICYV010000009">
    <property type="protein sequence ID" value="MFG3012698.1"/>
    <property type="molecule type" value="Genomic_DNA"/>
</dbReference>
<comment type="caution">
    <text evidence="11">The sequence shown here is derived from an EMBL/GenBank/DDBJ whole genome shotgun (WGS) entry which is preliminary data.</text>
</comment>
<evidence type="ECO:0000256" key="1">
    <source>
        <dbReference type="ARBA" id="ARBA00004477"/>
    </source>
</evidence>
<dbReference type="Proteomes" id="UP001604267">
    <property type="component" value="Unassembled WGS sequence"/>
</dbReference>
<dbReference type="PANTHER" id="PTHR12468">
    <property type="entry name" value="GPI MANNOSYLTRANSFERASE 2"/>
    <property type="match status" value="1"/>
</dbReference>
<evidence type="ECO:0000256" key="10">
    <source>
        <dbReference type="SAM" id="Phobius"/>
    </source>
</evidence>
<evidence type="ECO:0000256" key="3">
    <source>
        <dbReference type="ARBA" id="ARBA00022502"/>
    </source>
</evidence>
<feature type="transmembrane region" description="Helical" evidence="10">
    <location>
        <begin position="32"/>
        <end position="55"/>
    </location>
</feature>
<name>A0ABW7B9G0_9ACTN</name>
<feature type="transmembrane region" description="Helical" evidence="10">
    <location>
        <begin position="371"/>
        <end position="396"/>
    </location>
</feature>
<dbReference type="PANTHER" id="PTHR12468:SF2">
    <property type="entry name" value="GPI MANNOSYLTRANSFERASE 2"/>
    <property type="match status" value="1"/>
</dbReference>
<feature type="transmembrane region" description="Helical" evidence="10">
    <location>
        <begin position="121"/>
        <end position="139"/>
    </location>
</feature>
<protein>
    <recommendedName>
        <fullName evidence="13">Glycosyltransferase RgtA/B/C/D-like domain-containing protein</fullName>
    </recommendedName>
</protein>
<evidence type="ECO:0000256" key="2">
    <source>
        <dbReference type="ARBA" id="ARBA00004687"/>
    </source>
</evidence>
<keyword evidence="12" id="KW-1185">Reference proteome</keyword>
<dbReference type="InterPro" id="IPR007315">
    <property type="entry name" value="PIG-V/Gpi18"/>
</dbReference>
<evidence type="ECO:0008006" key="13">
    <source>
        <dbReference type="Google" id="ProtNLM"/>
    </source>
</evidence>
<keyword evidence="6 10" id="KW-0812">Transmembrane</keyword>